<dbReference type="OrthoDB" id="185373at2759"/>
<dbReference type="RefSeq" id="XP_022585420.1">
    <property type="nucleotide sequence ID" value="XM_022728137.1"/>
</dbReference>
<proteinExistence type="predicted"/>
<sequence>MQSLWSRAAASPSTCRCVSCLSTASQGLASRSASAASRRRLRIANSVTALYSSIFAAAALADARAKDQRRLELQEQIAAAKEEFNELVDEETRLVKILASRRDRQVFGRPVQTRQFSTATPWYSDANSWGLRRNHPAHNGHGDIKTLQTIFAESTEMEPGQLERHALEDVPGYVGDEMDEKFDMDDDHIDDAGWNGELPNWLSTDVARMKAIQMLAIKQLAIRYMLRPALAHNYSGLPMRYNADFETPQLKTTELLKELNVVRRRIQQLKNSRTAPFDDLRKNKTVLPEELLSHTKKLDDELEGVIDRYLSDSISLPEFLLRLSGNLMHSADPDRPRAFRMIILAFTKTHQNDLVDLTLRTLLPNKFLLTTSLITTIVAFFRKSKNLQGFDSFMKMLRGEGHPVNLGLLHPYQRRVINHVEITVPPFDGTNPVIYAALIHAALRFNQPHRADAWLQAARSTGFMDDQVTITAYLRHYTLRKDWEGAIQVLRRSLAFIASSSQHDVSRIEKIIVLMVYLCDSCRKPEVAQLIINAAVRSGFDWGAAEEQTEVESRFDPHLERWRQAAQAIPDTNPNQLSWEKFHSFSSEVGARLDAHELHHNVSSEALRERQANRLSEDVLYKTLSGYSDKPIELTEEERLSAGTDQASISRPAEPFFSPISEQDEKITSLRKEVSLLKKIVLQLHQAHLDGGQYLRHDVPDRALDTSSLPGDAAFKDDYEMIESVTASPNHVEEDTDVSIIGDFRNLVPYPTKLQEQADLNKTSNTTLSRKLQYA</sequence>
<reference evidence="3" key="1">
    <citation type="journal article" date="2017" name="Genome Biol.">
        <title>Comparative genomics reveals high biological diversity and specific adaptations in the industrially and medically important fungal genus Aspergillus.</title>
        <authorList>
            <person name="de Vries R.P."/>
            <person name="Riley R."/>
            <person name="Wiebenga A."/>
            <person name="Aguilar-Osorio G."/>
            <person name="Amillis S."/>
            <person name="Uchima C.A."/>
            <person name="Anderluh G."/>
            <person name="Asadollahi M."/>
            <person name="Askin M."/>
            <person name="Barry K."/>
            <person name="Battaglia E."/>
            <person name="Bayram O."/>
            <person name="Benocci T."/>
            <person name="Braus-Stromeyer S.A."/>
            <person name="Caldana C."/>
            <person name="Canovas D."/>
            <person name="Cerqueira G.C."/>
            <person name="Chen F."/>
            <person name="Chen W."/>
            <person name="Choi C."/>
            <person name="Clum A."/>
            <person name="Dos Santos R.A."/>
            <person name="Damasio A.R."/>
            <person name="Diallinas G."/>
            <person name="Emri T."/>
            <person name="Fekete E."/>
            <person name="Flipphi M."/>
            <person name="Freyberg S."/>
            <person name="Gallo A."/>
            <person name="Gournas C."/>
            <person name="Habgood R."/>
            <person name="Hainaut M."/>
            <person name="Harispe M.L."/>
            <person name="Henrissat B."/>
            <person name="Hilden K.S."/>
            <person name="Hope R."/>
            <person name="Hossain A."/>
            <person name="Karabika E."/>
            <person name="Karaffa L."/>
            <person name="Karanyi Z."/>
            <person name="Krasevec N."/>
            <person name="Kuo A."/>
            <person name="Kusch H."/>
            <person name="LaButti K."/>
            <person name="Lagendijk E.L."/>
            <person name="Lapidus A."/>
            <person name="Levasseur A."/>
            <person name="Lindquist E."/>
            <person name="Lipzen A."/>
            <person name="Logrieco A.F."/>
            <person name="MacCabe A."/>
            <person name="Maekelae M.R."/>
            <person name="Malavazi I."/>
            <person name="Melin P."/>
            <person name="Meyer V."/>
            <person name="Mielnichuk N."/>
            <person name="Miskei M."/>
            <person name="Molnar A.P."/>
            <person name="Mule G."/>
            <person name="Ngan C.Y."/>
            <person name="Orejas M."/>
            <person name="Orosz E."/>
            <person name="Ouedraogo J.P."/>
            <person name="Overkamp K.M."/>
            <person name="Park H.-S."/>
            <person name="Perrone G."/>
            <person name="Piumi F."/>
            <person name="Punt P.J."/>
            <person name="Ram A.F."/>
            <person name="Ramon A."/>
            <person name="Rauscher S."/>
            <person name="Record E."/>
            <person name="Riano-Pachon D.M."/>
            <person name="Robert V."/>
            <person name="Roehrig J."/>
            <person name="Ruller R."/>
            <person name="Salamov A."/>
            <person name="Salih N.S."/>
            <person name="Samson R.A."/>
            <person name="Sandor E."/>
            <person name="Sanguinetti M."/>
            <person name="Schuetze T."/>
            <person name="Sepcic K."/>
            <person name="Shelest E."/>
            <person name="Sherlock G."/>
            <person name="Sophianopoulou V."/>
            <person name="Squina F.M."/>
            <person name="Sun H."/>
            <person name="Susca A."/>
            <person name="Todd R.B."/>
            <person name="Tsang A."/>
            <person name="Unkles S.E."/>
            <person name="van de Wiele N."/>
            <person name="van Rossen-Uffink D."/>
            <person name="Oliveira J.V."/>
            <person name="Vesth T.C."/>
            <person name="Visser J."/>
            <person name="Yu J.-H."/>
            <person name="Zhou M."/>
            <person name="Andersen M.R."/>
            <person name="Archer D.B."/>
            <person name="Baker S.E."/>
            <person name="Benoit I."/>
            <person name="Brakhage A.A."/>
            <person name="Braus G.H."/>
            <person name="Fischer R."/>
            <person name="Frisvad J.C."/>
            <person name="Goldman G.H."/>
            <person name="Houbraken J."/>
            <person name="Oakley B."/>
            <person name="Pocsi I."/>
            <person name="Scazzocchio C."/>
            <person name="Seiboth B."/>
            <person name="vanKuyk P.A."/>
            <person name="Wortman J."/>
            <person name="Dyer P.S."/>
            <person name="Grigoriev I.V."/>
        </authorList>
    </citation>
    <scope>NUCLEOTIDE SEQUENCE [LARGE SCALE GENOMIC DNA]</scope>
    <source>
        <strain evidence="3">CBS 506.65</strain>
    </source>
</reference>
<evidence type="ECO:0000256" key="1">
    <source>
        <dbReference type="SAM" id="Coils"/>
    </source>
</evidence>
<dbReference type="GeneID" id="34614601"/>
<dbReference type="Proteomes" id="UP000184188">
    <property type="component" value="Unassembled WGS sequence"/>
</dbReference>
<evidence type="ECO:0000313" key="2">
    <source>
        <dbReference type="EMBL" id="OJJ50910.1"/>
    </source>
</evidence>
<protein>
    <submittedName>
        <fullName evidence="2">Uncharacterized protein</fullName>
    </submittedName>
</protein>
<keyword evidence="3" id="KW-1185">Reference proteome</keyword>
<keyword evidence="1" id="KW-0175">Coiled coil</keyword>
<dbReference type="EMBL" id="KV878336">
    <property type="protein sequence ID" value="OJJ50910.1"/>
    <property type="molecule type" value="Genomic_DNA"/>
</dbReference>
<feature type="coiled-coil region" evidence="1">
    <location>
        <begin position="63"/>
        <end position="90"/>
    </location>
</feature>
<name>A0A1L9SUL7_9EURO</name>
<gene>
    <name evidence="2" type="ORF">ASPZODRAFT_285021</name>
</gene>
<accession>A0A1L9SUL7</accession>
<evidence type="ECO:0000313" key="3">
    <source>
        <dbReference type="Proteomes" id="UP000184188"/>
    </source>
</evidence>
<organism evidence="2 3">
    <name type="scientific">Penicilliopsis zonata CBS 506.65</name>
    <dbReference type="NCBI Taxonomy" id="1073090"/>
    <lineage>
        <taxon>Eukaryota</taxon>
        <taxon>Fungi</taxon>
        <taxon>Dikarya</taxon>
        <taxon>Ascomycota</taxon>
        <taxon>Pezizomycotina</taxon>
        <taxon>Eurotiomycetes</taxon>
        <taxon>Eurotiomycetidae</taxon>
        <taxon>Eurotiales</taxon>
        <taxon>Aspergillaceae</taxon>
        <taxon>Penicilliopsis</taxon>
    </lineage>
</organism>
<dbReference type="STRING" id="1073090.A0A1L9SUL7"/>
<dbReference type="AlphaFoldDB" id="A0A1L9SUL7"/>
<dbReference type="VEuPathDB" id="FungiDB:ASPZODRAFT_285021"/>